<organism evidence="1 2">
    <name type="scientific">Rosa chinensis</name>
    <name type="common">China rose</name>
    <dbReference type="NCBI Taxonomy" id="74649"/>
    <lineage>
        <taxon>Eukaryota</taxon>
        <taxon>Viridiplantae</taxon>
        <taxon>Streptophyta</taxon>
        <taxon>Embryophyta</taxon>
        <taxon>Tracheophyta</taxon>
        <taxon>Spermatophyta</taxon>
        <taxon>Magnoliopsida</taxon>
        <taxon>eudicotyledons</taxon>
        <taxon>Gunneridae</taxon>
        <taxon>Pentapetalae</taxon>
        <taxon>rosids</taxon>
        <taxon>fabids</taxon>
        <taxon>Rosales</taxon>
        <taxon>Rosaceae</taxon>
        <taxon>Rosoideae</taxon>
        <taxon>Rosoideae incertae sedis</taxon>
        <taxon>Rosa</taxon>
    </lineage>
</organism>
<gene>
    <name evidence="1" type="ORF">RchiOBHm_Chr1g0348491</name>
</gene>
<evidence type="ECO:0000313" key="1">
    <source>
        <dbReference type="EMBL" id="PRQ57452.1"/>
    </source>
</evidence>
<sequence length="50" mass="6284">MDELTLEYQYWFLLYNSNKSYSVLRLYVCTKRKIIVWIKKRTFTMKIIEN</sequence>
<dbReference type="EMBL" id="PDCK01000039">
    <property type="protein sequence ID" value="PRQ57452.1"/>
    <property type="molecule type" value="Genomic_DNA"/>
</dbReference>
<reference evidence="1 2" key="1">
    <citation type="journal article" date="2018" name="Nat. Genet.">
        <title>The Rosa genome provides new insights in the design of modern roses.</title>
        <authorList>
            <person name="Bendahmane M."/>
        </authorList>
    </citation>
    <scope>NUCLEOTIDE SEQUENCE [LARGE SCALE GENOMIC DNA]</scope>
    <source>
        <strain evidence="2">cv. Old Blush</strain>
    </source>
</reference>
<dbReference type="AlphaFoldDB" id="A0A2P6SFJ6"/>
<comment type="caution">
    <text evidence="1">The sequence shown here is derived from an EMBL/GenBank/DDBJ whole genome shotgun (WGS) entry which is preliminary data.</text>
</comment>
<dbReference type="Gramene" id="PRQ57452">
    <property type="protein sequence ID" value="PRQ57452"/>
    <property type="gene ID" value="RchiOBHm_Chr1g0348491"/>
</dbReference>
<name>A0A2P6SFJ6_ROSCH</name>
<keyword evidence="2" id="KW-1185">Reference proteome</keyword>
<dbReference type="Proteomes" id="UP000238479">
    <property type="component" value="Chromosome 1"/>
</dbReference>
<proteinExistence type="predicted"/>
<accession>A0A2P6SFJ6</accession>
<evidence type="ECO:0000313" key="2">
    <source>
        <dbReference type="Proteomes" id="UP000238479"/>
    </source>
</evidence>
<protein>
    <submittedName>
        <fullName evidence="1">Uncharacterized protein</fullName>
    </submittedName>
</protein>